<protein>
    <submittedName>
        <fullName evidence="1">Uncharacterized protein</fullName>
    </submittedName>
</protein>
<gene>
    <name evidence="1" type="ORF">IE53DRAFT_385212</name>
</gene>
<evidence type="ECO:0000313" key="1">
    <source>
        <dbReference type="EMBL" id="PWN52344.1"/>
    </source>
</evidence>
<accession>A0ACD0P327</accession>
<sequence>MPVVPYSGGTSLEGHYTSPFAGISLDMSQMDKIIAVHAEDGDMVVQSGAKWEDINDHLAKLGHSLFFPLDPGPGATIGGMISTGCSGTNAVRYGTARGEHFLNMTIVLPNGDVIKTRQRARKSSAGFNVGSIVVGAEGTLGVVTEATIRLTPKLPSAVAIASFPNVEQASKAVGEILLKGVPVQCIELLDAAMMSAINDSGLCPRTYPVKDTLFFKLSGGEGAIAEARSIIKEAAKKFGSDPASFEYERDEEKANMIWQGRKYALWSVKALDTRESSRVWTTDVCVPLSALPRLVRETQADLQATGLKNAIVGHAGDGNFHGFLIFDSDSDEEVEKATKAVERMCERAQAMEGTCTGEHGIGTGKVRFLKNELGEGTLRLMKAVKLMFDPLNIMNPGKLYPLDDEEAGRN</sequence>
<organism evidence="1 2">
    <name type="scientific">Violaceomyces palustris</name>
    <dbReference type="NCBI Taxonomy" id="1673888"/>
    <lineage>
        <taxon>Eukaryota</taxon>
        <taxon>Fungi</taxon>
        <taxon>Dikarya</taxon>
        <taxon>Basidiomycota</taxon>
        <taxon>Ustilaginomycotina</taxon>
        <taxon>Ustilaginomycetes</taxon>
        <taxon>Violaceomycetales</taxon>
        <taxon>Violaceomycetaceae</taxon>
        <taxon>Violaceomyces</taxon>
    </lineage>
</organism>
<proteinExistence type="predicted"/>
<dbReference type="EMBL" id="KZ819782">
    <property type="protein sequence ID" value="PWN52344.1"/>
    <property type="molecule type" value="Genomic_DNA"/>
</dbReference>
<keyword evidence="2" id="KW-1185">Reference proteome</keyword>
<name>A0ACD0P327_9BASI</name>
<dbReference type="Proteomes" id="UP000245626">
    <property type="component" value="Unassembled WGS sequence"/>
</dbReference>
<evidence type="ECO:0000313" key="2">
    <source>
        <dbReference type="Proteomes" id="UP000245626"/>
    </source>
</evidence>
<reference evidence="1 2" key="1">
    <citation type="journal article" date="2018" name="Mol. Biol. Evol.">
        <title>Broad Genomic Sampling Reveals a Smut Pathogenic Ancestry of the Fungal Clade Ustilaginomycotina.</title>
        <authorList>
            <person name="Kijpornyongpan T."/>
            <person name="Mondo S.J."/>
            <person name="Barry K."/>
            <person name="Sandor L."/>
            <person name="Lee J."/>
            <person name="Lipzen A."/>
            <person name="Pangilinan J."/>
            <person name="LaButti K."/>
            <person name="Hainaut M."/>
            <person name="Henrissat B."/>
            <person name="Grigoriev I.V."/>
            <person name="Spatafora J.W."/>
            <person name="Aime M.C."/>
        </authorList>
    </citation>
    <scope>NUCLEOTIDE SEQUENCE [LARGE SCALE GENOMIC DNA]</scope>
    <source>
        <strain evidence="1 2">SA 807</strain>
    </source>
</reference>